<keyword evidence="2" id="KW-0812">Transmembrane</keyword>
<organism evidence="3 4">
    <name type="scientific">Hepatospora eriocheir</name>
    <dbReference type="NCBI Taxonomy" id="1081669"/>
    <lineage>
        <taxon>Eukaryota</taxon>
        <taxon>Fungi</taxon>
        <taxon>Fungi incertae sedis</taxon>
        <taxon>Microsporidia</taxon>
        <taxon>Hepatosporidae</taxon>
        <taxon>Hepatospora</taxon>
    </lineage>
</organism>
<dbReference type="AlphaFoldDB" id="A0A1X0QF35"/>
<evidence type="ECO:0000313" key="3">
    <source>
        <dbReference type="EMBL" id="ORD98376.1"/>
    </source>
</evidence>
<dbReference type="VEuPathDB" id="MicrosporidiaDB:HERIO_1252"/>
<dbReference type="VEuPathDB" id="MicrosporidiaDB:A0H76_2618"/>
<comment type="caution">
    <text evidence="3">The sequence shown here is derived from an EMBL/GenBank/DDBJ whole genome shotgun (WGS) entry which is preliminary data.</text>
</comment>
<evidence type="ECO:0000256" key="1">
    <source>
        <dbReference type="SAM" id="MobiDB-lite"/>
    </source>
</evidence>
<feature type="region of interest" description="Disordered" evidence="1">
    <location>
        <begin position="99"/>
        <end position="123"/>
    </location>
</feature>
<evidence type="ECO:0000313" key="4">
    <source>
        <dbReference type="Proteomes" id="UP000192501"/>
    </source>
</evidence>
<gene>
    <name evidence="3" type="ORF">A0H76_2618</name>
</gene>
<dbReference type="Proteomes" id="UP000192501">
    <property type="component" value="Unassembled WGS sequence"/>
</dbReference>
<feature type="region of interest" description="Disordered" evidence="1">
    <location>
        <begin position="1"/>
        <end position="34"/>
    </location>
</feature>
<proteinExistence type="predicted"/>
<dbReference type="VEuPathDB" id="MicrosporidiaDB:HERIO_1254"/>
<name>A0A1X0QF35_9MICR</name>
<keyword evidence="2" id="KW-0472">Membrane</keyword>
<evidence type="ECO:0000256" key="2">
    <source>
        <dbReference type="SAM" id="Phobius"/>
    </source>
</evidence>
<protein>
    <submittedName>
        <fullName evidence="3">Uncharacterized protein</fullName>
    </submittedName>
</protein>
<feature type="compositionally biased region" description="Basic and acidic residues" evidence="1">
    <location>
        <begin position="25"/>
        <end position="34"/>
    </location>
</feature>
<sequence>MVNIEERKNKNNFNNEGSVTFGDVNNDKKSLTRHNTTREDSWYLDKEFEQKDNEDKKDKDSMNIKTSILHVVVALLLLLLLLRLNGEYFSMNTKETKLPTTAEDSDRKNPKLNSSNNNENEQVVNNEEILFNELSTQSVNIKNDVFNEYDNKNEEVDDVLIQNDKKPVDSKLNSSIKDNLKEENLKLSTTTNSDINELKFFVGTKSSENDQSLDFNIKKDEKLNSISSIKDDSSNYFTKKQSNLQENPNTSSFNDFDRNSDNIKVDEVSKEEFEKVNSKIDDKLDIKELDVLNESDKTFEDFNLEEESKNVATNIELDKKHKIIESDNIKFKEELGTNKLKEKSFNNNLKTLNEVSFTEEETDKTFEEIMIETMENENKTFINKVKKFDDDSYDFEKLEKGIQIMSVYTFEGQEHVVRRNLNCEAKTETNQKNNKAKEYYKSVFDDDESVSFSEQIVIPLITSGLSNSNYHDNVNSVSQSTNTTVNVNSGSILTQLSN</sequence>
<accession>A0A1X0QF35</accession>
<dbReference type="EMBL" id="LTAI01000749">
    <property type="protein sequence ID" value="ORD98376.1"/>
    <property type="molecule type" value="Genomic_DNA"/>
</dbReference>
<feature type="compositionally biased region" description="Low complexity" evidence="1">
    <location>
        <begin position="113"/>
        <end position="123"/>
    </location>
</feature>
<feature type="transmembrane region" description="Helical" evidence="2">
    <location>
        <begin position="66"/>
        <end position="84"/>
    </location>
</feature>
<reference evidence="3 4" key="1">
    <citation type="journal article" date="2017" name="Environ. Microbiol.">
        <title>Decay of the glycolytic pathway and adaptation to intranuclear parasitism within Enterocytozoonidae microsporidia.</title>
        <authorList>
            <person name="Wiredu Boakye D."/>
            <person name="Jaroenlak P."/>
            <person name="Prachumwat A."/>
            <person name="Williams T.A."/>
            <person name="Bateman K.S."/>
            <person name="Itsathitphaisarn O."/>
            <person name="Sritunyalucksana K."/>
            <person name="Paszkiewicz K.H."/>
            <person name="Moore K.A."/>
            <person name="Stentiford G.D."/>
            <person name="Williams B.A."/>
        </authorList>
    </citation>
    <scope>NUCLEOTIDE SEQUENCE [LARGE SCALE GENOMIC DNA]</scope>
    <source>
        <strain evidence="4">canceri</strain>
    </source>
</reference>
<keyword evidence="2" id="KW-1133">Transmembrane helix</keyword>